<dbReference type="GO" id="GO:0006355">
    <property type="term" value="P:regulation of DNA-templated transcription"/>
    <property type="evidence" value="ECO:0007669"/>
    <property type="project" value="InterPro"/>
</dbReference>
<evidence type="ECO:0000256" key="2">
    <source>
        <dbReference type="SAM" id="Coils"/>
    </source>
</evidence>
<dbReference type="PROSITE" id="PS50045">
    <property type="entry name" value="SIGMA54_INTERACT_4"/>
    <property type="match status" value="1"/>
</dbReference>
<feature type="domain" description="Sigma-54 factor interaction" evidence="3">
    <location>
        <begin position="758"/>
        <end position="979"/>
    </location>
</feature>
<dbReference type="EMBL" id="JALJRB010000003">
    <property type="protein sequence ID" value="MCJ8499800.1"/>
    <property type="molecule type" value="Genomic_DNA"/>
</dbReference>
<dbReference type="Pfam" id="PF13555">
    <property type="entry name" value="AAA_29"/>
    <property type="match status" value="1"/>
</dbReference>
<evidence type="ECO:0000256" key="1">
    <source>
        <dbReference type="ARBA" id="ARBA00023054"/>
    </source>
</evidence>
<protein>
    <recommendedName>
        <fullName evidence="3">Sigma-54 factor interaction domain-containing protein</fullName>
    </recommendedName>
</protein>
<organism evidence="4 5">
    <name type="scientific">Desulfatitalea alkaliphila</name>
    <dbReference type="NCBI Taxonomy" id="2929485"/>
    <lineage>
        <taxon>Bacteria</taxon>
        <taxon>Pseudomonadati</taxon>
        <taxon>Thermodesulfobacteriota</taxon>
        <taxon>Desulfobacteria</taxon>
        <taxon>Desulfobacterales</taxon>
        <taxon>Desulfosarcinaceae</taxon>
        <taxon>Desulfatitalea</taxon>
    </lineage>
</organism>
<evidence type="ECO:0000259" key="3">
    <source>
        <dbReference type="PROSITE" id="PS50045"/>
    </source>
</evidence>
<dbReference type="AlphaFoldDB" id="A0AA41UHN3"/>
<dbReference type="PANTHER" id="PTHR23160">
    <property type="entry name" value="SYNAPTONEMAL COMPLEX PROTEIN-RELATED"/>
    <property type="match status" value="1"/>
</dbReference>
<dbReference type="Gene3D" id="3.40.50.300">
    <property type="entry name" value="P-loop containing nucleotide triphosphate hydrolases"/>
    <property type="match status" value="1"/>
</dbReference>
<gene>
    <name evidence="4" type="ORF">MRX98_04380</name>
</gene>
<keyword evidence="5" id="KW-1185">Reference proteome</keyword>
<dbReference type="RefSeq" id="WP_246903309.1">
    <property type="nucleotide sequence ID" value="NZ_JALJRB010000003.1"/>
</dbReference>
<sequence>MNAAAEQRELFPSHAQFRIARLQVFNWGTFDGLHDIPIAERGFLFVGRSGSGKTTLLDAVSALLIPPRWIDFNAAARDATHKGRDRNWATYIRGAWSEQQDEATGEIAARYLRTGTTWSALALTFRGMEGRTVVLVGLFWLRGRSTGAADVRRHFIIFERPFDLAELEAFNLDLRRLKHELADGNYFATFNPYCERFRRLLHIESELALRLLHKTQSAKSLGDLNAFLRDFMLDTPETFDVARTLVAEFAELNEAHQAVVTARRQVQTLAPARDKHQRLLRVRAQHEDLDLLRSGIDVYRDRLRVQLLEARIEDLGVRVEGLNDEARRREASAAQHQRTLQELEEQHGRLGGDRIERLEAEKKEREADRSRRSAKQAQARMACDRLAWEPADGPMAFAELRGRARQELEARGQQARDARDRRDHLTVAVDALEKEFKETAGEVASLERQPSNIPARMLDLRRRIAKQAGLDAAALPFVGELIEVLPREARWRGAIERVLHGFALSMLVDERHYGAVSGVVNGMHLGQRLVYYRVAGVNPAAALTVSIQSLAGKLQLKEGSYQKWLRGELNHRFNYICVDSVAGFKKHERALTPEGLVRHGKTRHEKDDRRSIDDRRHWVLGFDNHAKLALYKQQAQALAERIAAGRRDLDALQAEEERRAERALHCQTLVNLQWEELDTTPLIDRIAALETQLDEIRRGNQALQEIAVRMTAARRQRDQAQNRVQEIKVDIREVEKEIRARQTALDEMHRTAAAQTLAAGQQEALADRFEALGRAAALDNLDALTHQVERRINEELKALSSELHQLERGIESCFADFISQWAAESEGLDAKLAAAEDFLAKLRRLEIDGLPRHERRFFDLLKDQSHQNLAALNTHLRQARNEIRERMELVNEGLRHARFNRGTYLRIDVADRHLPTVQEFKREIHDALRHAWTEDRETAERRFAALRRLVDRLADQDPQQRRWRDEVLDVRLHVEFIARELDGQGNEVEVYRSGAGKSGGQRQKLATTCLAAALRYQLGGREQSLPACAPVVLDEAFDKADNEFTALAMNIFTRFGFQMIVATPLKSVMTLEPFIGGACFVDINERQRSGVLLIEYDDQRQRLNLPEQVRDDTIAAIS</sequence>
<keyword evidence="1 2" id="KW-0175">Coiled coil</keyword>
<evidence type="ECO:0000313" key="4">
    <source>
        <dbReference type="EMBL" id="MCJ8499800.1"/>
    </source>
</evidence>
<feature type="coiled-coil region" evidence="2">
    <location>
        <begin position="305"/>
        <end position="380"/>
    </location>
</feature>
<dbReference type="GO" id="GO:0005524">
    <property type="term" value="F:ATP binding"/>
    <property type="evidence" value="ECO:0007669"/>
    <property type="project" value="InterPro"/>
</dbReference>
<proteinExistence type="predicted"/>
<reference evidence="4" key="1">
    <citation type="submission" date="2022-04" db="EMBL/GenBank/DDBJ databases">
        <title>Desulfatitalea alkaliphila sp. nov., a novel anaerobic sulfate-reducing bacterium isolated from terrestrial mud volcano, Taman Peninsula, Russia.</title>
        <authorList>
            <person name="Khomyakova M.A."/>
            <person name="Merkel A.Y."/>
            <person name="Slobodkin A.I."/>
        </authorList>
    </citation>
    <scope>NUCLEOTIDE SEQUENCE</scope>
    <source>
        <strain evidence="4">M08but</strain>
    </source>
</reference>
<name>A0AA41UHN3_9BACT</name>
<comment type="caution">
    <text evidence="4">The sequence shown here is derived from an EMBL/GenBank/DDBJ whole genome shotgun (WGS) entry which is preliminary data.</text>
</comment>
<dbReference type="CDD" id="cd00267">
    <property type="entry name" value="ABC_ATPase"/>
    <property type="match status" value="1"/>
</dbReference>
<feature type="coiled-coil region" evidence="2">
    <location>
        <begin position="415"/>
        <end position="449"/>
    </location>
</feature>
<dbReference type="Pfam" id="PF13558">
    <property type="entry name" value="SbcC_Walker_B"/>
    <property type="match status" value="1"/>
</dbReference>
<evidence type="ECO:0000313" key="5">
    <source>
        <dbReference type="Proteomes" id="UP001165427"/>
    </source>
</evidence>
<dbReference type="SUPFAM" id="SSF52540">
    <property type="entry name" value="P-loop containing nucleoside triphosphate hydrolases"/>
    <property type="match status" value="2"/>
</dbReference>
<dbReference type="InterPro" id="IPR002078">
    <property type="entry name" value="Sigma_54_int"/>
</dbReference>
<accession>A0AA41UHN3</accession>
<dbReference type="Proteomes" id="UP001165427">
    <property type="component" value="Unassembled WGS sequence"/>
</dbReference>
<dbReference type="PANTHER" id="PTHR23160:SF19">
    <property type="entry name" value="MYOSIN HEAVY CHAIN-RELATED PROTEIN"/>
    <property type="match status" value="1"/>
</dbReference>
<dbReference type="InterPro" id="IPR027417">
    <property type="entry name" value="P-loop_NTPase"/>
</dbReference>
<feature type="coiled-coil region" evidence="2">
    <location>
        <begin position="686"/>
        <end position="737"/>
    </location>
</feature>
<feature type="coiled-coil region" evidence="2">
    <location>
        <begin position="862"/>
        <end position="889"/>
    </location>
</feature>